<dbReference type="PATRIC" id="fig|1189611.3.peg.1809"/>
<comment type="caution">
    <text evidence="1">The sequence shown here is derived from an EMBL/GenBank/DDBJ whole genome shotgun (WGS) entry which is preliminary data.</text>
</comment>
<sequence length="86" mass="9181">MAVALSLPVAASSAAECQCRANGSAFRQGETTCLTLPDGPRLARCEMVLNNSSWKILDQACLQTSKHLERESPMTVAYYGALFGGD</sequence>
<evidence type="ECO:0000313" key="1">
    <source>
        <dbReference type="EMBL" id="EIM75348.1"/>
    </source>
</evidence>
<dbReference type="AlphaFoldDB" id="I5C0J6"/>
<dbReference type="Proteomes" id="UP000004622">
    <property type="component" value="Unassembled WGS sequence"/>
</dbReference>
<accession>I5C0J6</accession>
<evidence type="ECO:0000313" key="2">
    <source>
        <dbReference type="Proteomes" id="UP000004622"/>
    </source>
</evidence>
<name>I5C0J6_9HYPH</name>
<protein>
    <submittedName>
        <fullName evidence="1">Uncharacterized protein</fullName>
    </submittedName>
</protein>
<gene>
    <name evidence="1" type="ORF">A33O_08911</name>
</gene>
<organism evidence="1 2">
    <name type="scientific">Nitratireductor aquibiodomus RA22</name>
    <dbReference type="NCBI Taxonomy" id="1189611"/>
    <lineage>
        <taxon>Bacteria</taxon>
        <taxon>Pseudomonadati</taxon>
        <taxon>Pseudomonadota</taxon>
        <taxon>Alphaproteobacteria</taxon>
        <taxon>Hyphomicrobiales</taxon>
        <taxon>Phyllobacteriaceae</taxon>
        <taxon>Nitratireductor</taxon>
    </lineage>
</organism>
<proteinExistence type="predicted"/>
<dbReference type="EMBL" id="AJXZ01000020">
    <property type="protein sequence ID" value="EIM75348.1"/>
    <property type="molecule type" value="Genomic_DNA"/>
</dbReference>
<reference evidence="1 2" key="1">
    <citation type="journal article" date="2012" name="J. Bacteriol.">
        <title>Genome Sequence of Nitratireductor aquibiodomus Strain RA22.</title>
        <authorList>
            <person name="Singh A."/>
            <person name="Jangir P.K."/>
            <person name="Kumari C."/>
            <person name="Sharma R."/>
        </authorList>
    </citation>
    <scope>NUCLEOTIDE SEQUENCE [LARGE SCALE GENOMIC DNA]</scope>
    <source>
        <strain evidence="1 2">RA22</strain>
    </source>
</reference>